<evidence type="ECO:0000256" key="1">
    <source>
        <dbReference type="PROSITE-ProRule" id="PRU00047"/>
    </source>
</evidence>
<keyword evidence="1" id="KW-0479">Metal-binding</keyword>
<dbReference type="PaxDb" id="4097-A0A1S3Z9U0"/>
<dbReference type="SMART" id="SM00343">
    <property type="entry name" value="ZnF_C2HC"/>
    <property type="match status" value="1"/>
</dbReference>
<evidence type="ECO:0000259" key="3">
    <source>
        <dbReference type="PROSITE" id="PS50158"/>
    </source>
</evidence>
<feature type="domain" description="CCHC-type" evidence="3">
    <location>
        <begin position="56"/>
        <end position="70"/>
    </location>
</feature>
<evidence type="ECO:0000313" key="4">
    <source>
        <dbReference type="RefSeq" id="XP_016461129.1"/>
    </source>
</evidence>
<gene>
    <name evidence="4" type="primary">LOC107784499</name>
</gene>
<dbReference type="PROSITE" id="PS50158">
    <property type="entry name" value="ZF_CCHC"/>
    <property type="match status" value="1"/>
</dbReference>
<dbReference type="PANTHER" id="PTHR47592:SF24">
    <property type="entry name" value="BNACNNG30200D PROTEIN"/>
    <property type="match status" value="1"/>
</dbReference>
<reference evidence="4" key="1">
    <citation type="submission" date="2025-08" db="UniProtKB">
        <authorList>
            <consortium name="RefSeq"/>
        </authorList>
    </citation>
    <scope>IDENTIFICATION</scope>
</reference>
<dbReference type="Pfam" id="PF22936">
    <property type="entry name" value="Pol_BBD"/>
    <property type="match status" value="1"/>
</dbReference>
<keyword evidence="1" id="KW-0863">Zinc-finger</keyword>
<proteinExistence type="predicted"/>
<dbReference type="GO" id="GO:0003676">
    <property type="term" value="F:nucleic acid binding"/>
    <property type="evidence" value="ECO:0007669"/>
    <property type="project" value="InterPro"/>
</dbReference>
<name>A0A1S3Z9U0_TOBAC</name>
<dbReference type="SUPFAM" id="SSF57756">
    <property type="entry name" value="Retrovirus zinc finger-like domains"/>
    <property type="match status" value="1"/>
</dbReference>
<dbReference type="AlphaFoldDB" id="A0A1S3Z9U0"/>
<evidence type="ECO:0000256" key="2">
    <source>
        <dbReference type="SAM" id="SignalP"/>
    </source>
</evidence>
<feature type="signal peptide" evidence="2">
    <location>
        <begin position="1"/>
        <end position="16"/>
    </location>
</feature>
<dbReference type="GO" id="GO:0008270">
    <property type="term" value="F:zinc ion binding"/>
    <property type="evidence" value="ECO:0007669"/>
    <property type="project" value="UniProtKB-KW"/>
</dbReference>
<accession>A0A1S3Z9U0</accession>
<dbReference type="OrthoDB" id="2596766at2759"/>
<keyword evidence="2" id="KW-0732">Signal</keyword>
<dbReference type="InterPro" id="IPR054722">
    <property type="entry name" value="PolX-like_BBD"/>
</dbReference>
<feature type="chain" id="PRO_5010310355" description="CCHC-type domain-containing protein" evidence="2">
    <location>
        <begin position="17"/>
        <end position="181"/>
    </location>
</feature>
<dbReference type="InterPro" id="IPR036875">
    <property type="entry name" value="Znf_CCHC_sf"/>
</dbReference>
<dbReference type="Gene3D" id="4.10.60.10">
    <property type="entry name" value="Zinc finger, CCHC-type"/>
    <property type="match status" value="1"/>
</dbReference>
<organism evidence="4">
    <name type="scientific">Nicotiana tabacum</name>
    <name type="common">Common tobacco</name>
    <dbReference type="NCBI Taxonomy" id="4097"/>
    <lineage>
        <taxon>Eukaryota</taxon>
        <taxon>Viridiplantae</taxon>
        <taxon>Streptophyta</taxon>
        <taxon>Embryophyta</taxon>
        <taxon>Tracheophyta</taxon>
        <taxon>Spermatophyta</taxon>
        <taxon>Magnoliopsida</taxon>
        <taxon>eudicotyledons</taxon>
        <taxon>Gunneridae</taxon>
        <taxon>Pentapetalae</taxon>
        <taxon>asterids</taxon>
        <taxon>lamiids</taxon>
        <taxon>Solanales</taxon>
        <taxon>Solanaceae</taxon>
        <taxon>Nicotianoideae</taxon>
        <taxon>Nicotianeae</taxon>
        <taxon>Nicotiana</taxon>
    </lineage>
</organism>
<dbReference type="InterPro" id="IPR001878">
    <property type="entry name" value="Znf_CCHC"/>
</dbReference>
<protein>
    <recommendedName>
        <fullName evidence="3">CCHC-type domain-containing protein</fullName>
    </recommendedName>
</protein>
<sequence length="181" mass="19600">MTVSAVSSLLAKTASAALLAAFCGSAPAAQISQLRKRKKASGPKINLSKKRFNGNCYNCGKAGHKFADCRAPRKDTKKGQANMVEKHEDIDDLEVFAAYVPVGPEETLSMRNSATAKIEGYGKIFLKMTSSKVLTLNNVLHVLEIKKNLASVALLIKNGFKCAFVSDKVVIYKNEIFVGKC</sequence>
<dbReference type="RefSeq" id="XP_016461129.1">
    <property type="nucleotide sequence ID" value="XM_016605643.1"/>
</dbReference>
<dbReference type="PANTHER" id="PTHR47592">
    <property type="entry name" value="PBF68 PROTEIN"/>
    <property type="match status" value="1"/>
</dbReference>
<keyword evidence="1" id="KW-0862">Zinc</keyword>
<dbReference type="KEGG" id="nta:107784499"/>